<gene>
    <name evidence="2" type="ORF">PR048_007366</name>
</gene>
<accession>A0ABQ9HU06</accession>
<dbReference type="EMBL" id="JARBHB010000003">
    <property type="protein sequence ID" value="KAJ8887882.1"/>
    <property type="molecule type" value="Genomic_DNA"/>
</dbReference>
<evidence type="ECO:0000313" key="3">
    <source>
        <dbReference type="Proteomes" id="UP001159363"/>
    </source>
</evidence>
<comment type="caution">
    <text evidence="2">The sequence shown here is derived from an EMBL/GenBank/DDBJ whole genome shotgun (WGS) entry which is preliminary data.</text>
</comment>
<protein>
    <submittedName>
        <fullName evidence="2">Uncharacterized protein</fullName>
    </submittedName>
</protein>
<proteinExistence type="predicted"/>
<keyword evidence="3" id="KW-1185">Reference proteome</keyword>
<feature type="compositionally biased region" description="Basic and acidic residues" evidence="1">
    <location>
        <begin position="551"/>
        <end position="562"/>
    </location>
</feature>
<feature type="region of interest" description="Disordered" evidence="1">
    <location>
        <begin position="547"/>
        <end position="567"/>
    </location>
</feature>
<sequence length="899" mass="99836">MPMVAQWPECSPPTKANRVRFPAGSLPSFRMCTANRQVFSGISSAPLPWHSGTPPYLLRFTFTRSQDRDRIRSAATASNPRRVVSIAHSQCGHCKYPTTCCEYSAFAVRPLQVTHDQTGVHISNTASNLPLPQWRRYTGPSDLLQYQLLALDTTSALENVFSPDYINQHISALSTNFTSLFPNVRDEEELGGSSKLKQTLLARRTEKSPYTFSDWLRVALGTRLPFYWLLCVAKLAELAWLSSGNYSRLPRQLQSVTMATTVGYHGNYSRLPRQLQSVTTATTVGYHGNYSRLPRQLQSVTTATTVGYHGNYSRLPRQLQSVTMATTVGYHGNYSRLPRQLQSVTTATTVGYHGARYSYMYLAAVRSIRPYFISVLELTSILWAPNSSLSIVIGCWLFEKVFSYLTGLLRIRQHRHGSYVIHVENGGQAISLFVSQQGEPGSISGSAIPDFRMWESWQTMPLVAGFIGDFPFTPTSHSSAALFSPQSPSSPFKNSLHGEILPNPTWRRHRRIEQLDALWLYLCHCCARSEARRSLVFQSNLSPLDGAGEDPAPRIPREKISTEEGGGNSSGVNLLLNTLFIFQRAPLVAALLFCFVGEAAGGSVSAWELRRSLRATTPRNTRALKGAAYQLDVNVNGLHLTECLSCPVLFTRDAGAMVAEWLDCSSPTESNRVQSPAGSLPDFRNAGRCRSSVGFLGYLLFPLPFYSGAAPHSLNFTLIGSQDLVFKSPPKYFHSSKLTESREELEAIVSAGSKKYRCRVADGVQQVPALCRAQRDKMAETLLPSSSQTPSFAERSLPPRIVLTSPETNQNARLTLYTAQVTHRRSLPTMAKTPLQYFTPQDSRRSWEGREANSPLETSLPRALSFTVVKSFHKTDMRQSEETICVSEGAPGIVSLRRP</sequence>
<name>A0ABQ9HU06_9NEOP</name>
<dbReference type="Proteomes" id="UP001159363">
    <property type="component" value="Chromosome 3"/>
</dbReference>
<organism evidence="2 3">
    <name type="scientific">Dryococelus australis</name>
    <dbReference type="NCBI Taxonomy" id="614101"/>
    <lineage>
        <taxon>Eukaryota</taxon>
        <taxon>Metazoa</taxon>
        <taxon>Ecdysozoa</taxon>
        <taxon>Arthropoda</taxon>
        <taxon>Hexapoda</taxon>
        <taxon>Insecta</taxon>
        <taxon>Pterygota</taxon>
        <taxon>Neoptera</taxon>
        <taxon>Polyneoptera</taxon>
        <taxon>Phasmatodea</taxon>
        <taxon>Verophasmatodea</taxon>
        <taxon>Anareolatae</taxon>
        <taxon>Phasmatidae</taxon>
        <taxon>Eurycanthinae</taxon>
        <taxon>Dryococelus</taxon>
    </lineage>
</organism>
<reference evidence="2 3" key="1">
    <citation type="submission" date="2023-02" db="EMBL/GenBank/DDBJ databases">
        <title>LHISI_Scaffold_Assembly.</title>
        <authorList>
            <person name="Stuart O.P."/>
            <person name="Cleave R."/>
            <person name="Magrath M.J.L."/>
            <person name="Mikheyev A.S."/>
        </authorList>
    </citation>
    <scope>NUCLEOTIDE SEQUENCE [LARGE SCALE GENOMIC DNA]</scope>
    <source>
        <strain evidence="2">Daus_M_001</strain>
        <tissue evidence="2">Leg muscle</tissue>
    </source>
</reference>
<evidence type="ECO:0000313" key="2">
    <source>
        <dbReference type="EMBL" id="KAJ8887882.1"/>
    </source>
</evidence>
<evidence type="ECO:0000256" key="1">
    <source>
        <dbReference type="SAM" id="MobiDB-lite"/>
    </source>
</evidence>